<evidence type="ECO:0000259" key="12">
    <source>
        <dbReference type="PROSITE" id="PS50089"/>
    </source>
</evidence>
<gene>
    <name evidence="13" type="primary">PRMT10</name>
    <name evidence="13" type="ORF">SPIL2461_LOCUS3861</name>
</gene>
<dbReference type="Pfam" id="PF22528">
    <property type="entry name" value="PRMT_C"/>
    <property type="match status" value="1"/>
</dbReference>
<dbReference type="GO" id="GO:0042054">
    <property type="term" value="F:histone methyltransferase activity"/>
    <property type="evidence" value="ECO:0007669"/>
    <property type="project" value="TreeGrafter"/>
</dbReference>
<keyword evidence="3 10" id="KW-0808">Transferase</keyword>
<dbReference type="PROSITE" id="PS51678">
    <property type="entry name" value="SAM_MT_PRMT"/>
    <property type="match status" value="1"/>
</dbReference>
<comment type="catalytic activity">
    <reaction evidence="8">
        <text>L-arginyl-[protein] + S-adenosyl-L-methionine = N(omega)-methyl-L-arginyl-[protein] + S-adenosyl-L-homocysteine + H(+)</text>
        <dbReference type="Rhea" id="RHEA:48100"/>
        <dbReference type="Rhea" id="RHEA-COMP:10532"/>
        <dbReference type="Rhea" id="RHEA-COMP:11990"/>
        <dbReference type="ChEBI" id="CHEBI:15378"/>
        <dbReference type="ChEBI" id="CHEBI:29965"/>
        <dbReference type="ChEBI" id="CHEBI:57856"/>
        <dbReference type="ChEBI" id="CHEBI:59789"/>
        <dbReference type="ChEBI" id="CHEBI:65280"/>
    </reaction>
    <physiologicalReaction direction="left-to-right" evidence="8">
        <dbReference type="Rhea" id="RHEA:48101"/>
    </physiologicalReaction>
</comment>
<feature type="non-terminal residue" evidence="13">
    <location>
        <position position="1"/>
    </location>
</feature>
<feature type="domain" description="RING-type" evidence="12">
    <location>
        <begin position="30"/>
        <end position="73"/>
    </location>
</feature>
<dbReference type="EMBL" id="CAJNIZ010004837">
    <property type="protein sequence ID" value="CAE7236492.1"/>
    <property type="molecule type" value="Genomic_DNA"/>
</dbReference>
<dbReference type="InterPro" id="IPR013083">
    <property type="entry name" value="Znf_RING/FYVE/PHD"/>
</dbReference>
<dbReference type="GO" id="GO:0032259">
    <property type="term" value="P:methylation"/>
    <property type="evidence" value="ECO:0007669"/>
    <property type="project" value="UniProtKB-KW"/>
</dbReference>
<evidence type="ECO:0000256" key="7">
    <source>
        <dbReference type="ARBA" id="ARBA00022833"/>
    </source>
</evidence>
<organism evidence="13 14">
    <name type="scientific">Symbiodinium pilosum</name>
    <name type="common">Dinoflagellate</name>
    <dbReference type="NCBI Taxonomy" id="2952"/>
    <lineage>
        <taxon>Eukaryota</taxon>
        <taxon>Sar</taxon>
        <taxon>Alveolata</taxon>
        <taxon>Dinophyceae</taxon>
        <taxon>Suessiales</taxon>
        <taxon>Symbiodiniaceae</taxon>
        <taxon>Symbiodinium</taxon>
    </lineage>
</organism>
<dbReference type="InterPro" id="IPR011016">
    <property type="entry name" value="Znf_RING-CH"/>
</dbReference>
<dbReference type="InterPro" id="IPR025799">
    <property type="entry name" value="Arg_MeTrfase"/>
</dbReference>
<accession>A0A812KUJ9</accession>
<dbReference type="Gene3D" id="2.70.160.11">
    <property type="entry name" value="Hnrnp arginine n-methyltransferase1"/>
    <property type="match status" value="1"/>
</dbReference>
<evidence type="ECO:0000256" key="6">
    <source>
        <dbReference type="ARBA" id="ARBA00022771"/>
    </source>
</evidence>
<dbReference type="GO" id="GO:0035242">
    <property type="term" value="F:protein-arginine omega-N asymmetric methyltransferase activity"/>
    <property type="evidence" value="ECO:0007669"/>
    <property type="project" value="UniProtKB-EC"/>
</dbReference>
<feature type="region of interest" description="Disordered" evidence="11">
    <location>
        <begin position="83"/>
        <end position="105"/>
    </location>
</feature>
<evidence type="ECO:0000256" key="8">
    <source>
        <dbReference type="ARBA" id="ARBA00049303"/>
    </source>
</evidence>
<sequence>DPGSIPSVERFDDADFHELVRCRADDNTECAICLANMLPHEDAMQLPCAARHVFHEECVRSWLSRNVTCPLCRVDVRALVRRQSRSQASAPPTHGDESQNSPRAFGYTRDGGVILRYDPRKCFVGSESVMCVGRRQSYHGAALKDGKPPDETDNANYFCEYAYLYHQMDMLEDAHRTGSYFDAVMRNRENFKDKVVLDVGAGTCILSIFAAKAGAKQVFAVEATDMAVRSRKIVEAQGLSHIIKVVQGTVETVTLPCMVDVIISEWMGYFLLRESMLDSVLVARDRFLKPGGALFPSHATLFLAPVGPFKTCREKQQTFDGEQQHFEDFNGSMMQWYGTDFSCMRDEFLAEQRMYYLQTGMFVNLSPKQLAGTASPVLEIDLLKITIQELQAARPLTCTMRVTKDGQLDGFTGYFDVAFRGSPESPVKQEVILTTAPTTSTHTHWGQQLFGFFPALQVRRGDALEPW</sequence>
<dbReference type="Pfam" id="PF06325">
    <property type="entry name" value="PrmA"/>
    <property type="match status" value="1"/>
</dbReference>
<dbReference type="GO" id="GO:0005634">
    <property type="term" value="C:nucleus"/>
    <property type="evidence" value="ECO:0007669"/>
    <property type="project" value="TreeGrafter"/>
</dbReference>
<dbReference type="PANTHER" id="PTHR11006">
    <property type="entry name" value="PROTEIN ARGININE N-METHYLTRANSFERASE"/>
    <property type="match status" value="1"/>
</dbReference>
<dbReference type="PROSITE" id="PS50089">
    <property type="entry name" value="ZF_RING_2"/>
    <property type="match status" value="1"/>
</dbReference>
<comment type="caution">
    <text evidence="13">The sequence shown here is derived from an EMBL/GenBank/DDBJ whole genome shotgun (WGS) entry which is preliminary data.</text>
</comment>
<dbReference type="GO" id="GO:0008270">
    <property type="term" value="F:zinc ion binding"/>
    <property type="evidence" value="ECO:0007669"/>
    <property type="project" value="UniProtKB-KW"/>
</dbReference>
<dbReference type="InterPro" id="IPR055135">
    <property type="entry name" value="PRMT_dom"/>
</dbReference>
<dbReference type="SMART" id="SM00744">
    <property type="entry name" value="RINGv"/>
    <property type="match status" value="1"/>
</dbReference>
<evidence type="ECO:0000256" key="3">
    <source>
        <dbReference type="ARBA" id="ARBA00022679"/>
    </source>
</evidence>
<proteinExistence type="predicted"/>
<keyword evidence="5" id="KW-0479">Metal-binding</keyword>
<evidence type="ECO:0000313" key="14">
    <source>
        <dbReference type="Proteomes" id="UP000649617"/>
    </source>
</evidence>
<keyword evidence="6 9" id="KW-0863">Zinc-finger</keyword>
<dbReference type="Pfam" id="PF13639">
    <property type="entry name" value="zf-RING_2"/>
    <property type="match status" value="1"/>
</dbReference>
<dbReference type="SUPFAM" id="SSF53335">
    <property type="entry name" value="S-adenosyl-L-methionine-dependent methyltransferases"/>
    <property type="match status" value="1"/>
</dbReference>
<evidence type="ECO:0000256" key="1">
    <source>
        <dbReference type="ARBA" id="ARBA00011925"/>
    </source>
</evidence>
<dbReference type="Gene3D" id="3.30.40.10">
    <property type="entry name" value="Zinc/RING finger domain, C3HC4 (zinc finger)"/>
    <property type="match status" value="1"/>
</dbReference>
<keyword evidence="2 10" id="KW-0489">Methyltransferase</keyword>
<dbReference type="Proteomes" id="UP000649617">
    <property type="component" value="Unassembled WGS sequence"/>
</dbReference>
<dbReference type="FunFam" id="3.40.50.150:FF:000003">
    <property type="entry name" value="Blast:Protein arginine N-methyltransferase 1"/>
    <property type="match status" value="1"/>
</dbReference>
<evidence type="ECO:0000256" key="9">
    <source>
        <dbReference type="PROSITE-ProRule" id="PRU00175"/>
    </source>
</evidence>
<evidence type="ECO:0000256" key="2">
    <source>
        <dbReference type="ARBA" id="ARBA00022603"/>
    </source>
</evidence>
<dbReference type="SUPFAM" id="SSF57850">
    <property type="entry name" value="RING/U-box"/>
    <property type="match status" value="1"/>
</dbReference>
<name>A0A812KUJ9_SYMPI</name>
<dbReference type="InterPro" id="IPR029063">
    <property type="entry name" value="SAM-dependent_MTases_sf"/>
</dbReference>
<dbReference type="InterPro" id="IPR001841">
    <property type="entry name" value="Znf_RING"/>
</dbReference>
<keyword evidence="4 10" id="KW-0949">S-adenosyl-L-methionine</keyword>
<reference evidence="13" key="1">
    <citation type="submission" date="2021-02" db="EMBL/GenBank/DDBJ databases">
        <authorList>
            <person name="Dougan E. K."/>
            <person name="Rhodes N."/>
            <person name="Thang M."/>
            <person name="Chan C."/>
        </authorList>
    </citation>
    <scope>NUCLEOTIDE SEQUENCE</scope>
</reference>
<dbReference type="PANTHER" id="PTHR11006:SF68">
    <property type="entry name" value="PROTEIN ARGININE N-METHYLTRANSFERASE PRMT10"/>
    <property type="match status" value="1"/>
</dbReference>
<evidence type="ECO:0000256" key="4">
    <source>
        <dbReference type="ARBA" id="ARBA00022691"/>
    </source>
</evidence>
<keyword evidence="7" id="KW-0862">Zinc</keyword>
<dbReference type="Gene3D" id="3.40.50.150">
    <property type="entry name" value="Vaccinia Virus protein VP39"/>
    <property type="match status" value="1"/>
</dbReference>
<evidence type="ECO:0000256" key="11">
    <source>
        <dbReference type="SAM" id="MobiDB-lite"/>
    </source>
</evidence>
<dbReference type="EC" id="2.1.1.319" evidence="1"/>
<dbReference type="OrthoDB" id="7848332at2759"/>
<evidence type="ECO:0000256" key="5">
    <source>
        <dbReference type="ARBA" id="ARBA00022723"/>
    </source>
</evidence>
<dbReference type="CDD" id="cd02440">
    <property type="entry name" value="AdoMet_MTases"/>
    <property type="match status" value="1"/>
</dbReference>
<dbReference type="CDD" id="cd16454">
    <property type="entry name" value="RING-H2_PA-TM-RING"/>
    <property type="match status" value="1"/>
</dbReference>
<evidence type="ECO:0000313" key="13">
    <source>
        <dbReference type="EMBL" id="CAE7236492.1"/>
    </source>
</evidence>
<keyword evidence="14" id="KW-1185">Reference proteome</keyword>
<evidence type="ECO:0000256" key="10">
    <source>
        <dbReference type="PROSITE-ProRule" id="PRU01015"/>
    </source>
</evidence>
<protein>
    <recommendedName>
        <fullName evidence="1">type I protein arginine methyltransferase</fullName>
        <ecNumber evidence="1">2.1.1.319</ecNumber>
    </recommendedName>
</protein>
<dbReference type="AlphaFoldDB" id="A0A812KUJ9"/>
<dbReference type="SMART" id="SM00184">
    <property type="entry name" value="RING"/>
    <property type="match status" value="1"/>
</dbReference>